<evidence type="ECO:0000259" key="7">
    <source>
        <dbReference type="Pfam" id="PF21157"/>
    </source>
</evidence>
<dbReference type="Gene3D" id="1.20.120.910">
    <property type="entry name" value="DksA, coiled-coil domain"/>
    <property type="match status" value="1"/>
</dbReference>
<evidence type="ECO:0000256" key="3">
    <source>
        <dbReference type="ARBA" id="ARBA00022833"/>
    </source>
</evidence>
<dbReference type="PANTHER" id="PTHR33823:SF2">
    <property type="entry name" value="RNA POLYMERASE-BINDING TRANSCRIPTION FACTOR DKSA"/>
    <property type="match status" value="1"/>
</dbReference>
<name>A0A7X9FRJ6_9DELT</name>
<evidence type="ECO:0000256" key="4">
    <source>
        <dbReference type="PROSITE-ProRule" id="PRU00510"/>
    </source>
</evidence>
<reference evidence="8 9" key="1">
    <citation type="journal article" date="2020" name="Biotechnol. Biofuels">
        <title>New insights from the biogas microbiome by comprehensive genome-resolved metagenomics of nearly 1600 species originating from multiple anaerobic digesters.</title>
        <authorList>
            <person name="Campanaro S."/>
            <person name="Treu L."/>
            <person name="Rodriguez-R L.M."/>
            <person name="Kovalovszki A."/>
            <person name="Ziels R.M."/>
            <person name="Maus I."/>
            <person name="Zhu X."/>
            <person name="Kougias P.G."/>
            <person name="Basile A."/>
            <person name="Luo G."/>
            <person name="Schluter A."/>
            <person name="Konstantinidis K.T."/>
            <person name="Angelidaki I."/>
        </authorList>
    </citation>
    <scope>NUCLEOTIDE SEQUENCE [LARGE SCALE GENOMIC DNA]</scope>
    <source>
        <strain evidence="8">AS27yjCOA_65</strain>
    </source>
</reference>
<comment type="caution">
    <text evidence="8">The sequence shown here is derived from an EMBL/GenBank/DDBJ whole genome shotgun (WGS) entry which is preliminary data.</text>
</comment>
<dbReference type="InterPro" id="IPR020458">
    <property type="entry name" value="Znf_DskA_TraR_CS"/>
</dbReference>
<feature type="zinc finger region" description="dksA C4-type" evidence="4">
    <location>
        <begin position="85"/>
        <end position="109"/>
    </location>
</feature>
<evidence type="ECO:0000256" key="2">
    <source>
        <dbReference type="ARBA" id="ARBA00022771"/>
    </source>
</evidence>
<dbReference type="AlphaFoldDB" id="A0A7X9FRJ6"/>
<dbReference type="PROSITE" id="PS01102">
    <property type="entry name" value="ZF_DKSA_1"/>
    <property type="match status" value="1"/>
</dbReference>
<evidence type="ECO:0000256" key="5">
    <source>
        <dbReference type="SAM" id="MobiDB-lite"/>
    </source>
</evidence>
<feature type="region of interest" description="Disordered" evidence="5">
    <location>
        <begin position="116"/>
        <end position="140"/>
    </location>
</feature>
<accession>A0A7X9FRJ6</accession>
<dbReference type="EMBL" id="JAAZON010000221">
    <property type="protein sequence ID" value="NMC62546.1"/>
    <property type="molecule type" value="Genomic_DNA"/>
</dbReference>
<dbReference type="GO" id="GO:0008270">
    <property type="term" value="F:zinc ion binding"/>
    <property type="evidence" value="ECO:0007669"/>
    <property type="project" value="UniProtKB-KW"/>
</dbReference>
<evidence type="ECO:0000313" key="8">
    <source>
        <dbReference type="EMBL" id="NMC62546.1"/>
    </source>
</evidence>
<keyword evidence="2" id="KW-0863">Zinc-finger</keyword>
<dbReference type="Pfam" id="PF01258">
    <property type="entry name" value="zf-dskA_traR"/>
    <property type="match status" value="1"/>
</dbReference>
<dbReference type="PROSITE" id="PS51128">
    <property type="entry name" value="ZF_DKSA_2"/>
    <property type="match status" value="1"/>
</dbReference>
<dbReference type="SUPFAM" id="SSF57716">
    <property type="entry name" value="Glucocorticoid receptor-like (DNA-binding domain)"/>
    <property type="match status" value="1"/>
</dbReference>
<dbReference type="Proteomes" id="UP000524246">
    <property type="component" value="Unassembled WGS sequence"/>
</dbReference>
<dbReference type="Pfam" id="PF21157">
    <property type="entry name" value="DksA_N"/>
    <property type="match status" value="1"/>
</dbReference>
<dbReference type="PANTHER" id="PTHR33823">
    <property type="entry name" value="RNA POLYMERASE-BINDING TRANSCRIPTION FACTOR DKSA-RELATED"/>
    <property type="match status" value="1"/>
</dbReference>
<dbReference type="InterPro" id="IPR000962">
    <property type="entry name" value="Znf_DskA_TraR"/>
</dbReference>
<evidence type="ECO:0000259" key="6">
    <source>
        <dbReference type="Pfam" id="PF01258"/>
    </source>
</evidence>
<protein>
    <submittedName>
        <fullName evidence="8">TraR/DksA family transcriptional regulator</fullName>
    </submittedName>
</protein>
<dbReference type="InterPro" id="IPR048489">
    <property type="entry name" value="DksA_N"/>
</dbReference>
<gene>
    <name evidence="8" type="ORF">GYA55_05190</name>
</gene>
<dbReference type="SUPFAM" id="SSF109635">
    <property type="entry name" value="DnaK suppressor protein DksA, alpha-hairpin domain"/>
    <property type="match status" value="1"/>
</dbReference>
<organism evidence="8 9">
    <name type="scientific">SAR324 cluster bacterium</name>
    <dbReference type="NCBI Taxonomy" id="2024889"/>
    <lineage>
        <taxon>Bacteria</taxon>
        <taxon>Deltaproteobacteria</taxon>
        <taxon>SAR324 cluster</taxon>
    </lineage>
</organism>
<evidence type="ECO:0000256" key="1">
    <source>
        <dbReference type="ARBA" id="ARBA00022723"/>
    </source>
</evidence>
<keyword evidence="1" id="KW-0479">Metal-binding</keyword>
<proteinExistence type="predicted"/>
<sequence length="140" mass="15933">MKKKDFQDFKKLLELEKSKILRHLEALSDSQELPDVNVNAGDSADIASVEISQANLQKIGKRETYLLKKIDLALSKIEDGTYGVCESCGEDISIARLKVRPVAQLCIDCKQEQENLERRFSGREEENEEEESLFEEGEEP</sequence>
<feature type="domain" description="Zinc finger DksA/TraR C4-type" evidence="6">
    <location>
        <begin position="80"/>
        <end position="114"/>
    </location>
</feature>
<feature type="domain" description="DnaK suppressor protein DksA N-terminal" evidence="7">
    <location>
        <begin position="8"/>
        <end position="77"/>
    </location>
</feature>
<dbReference type="InterPro" id="IPR037187">
    <property type="entry name" value="DnaK_N"/>
</dbReference>
<evidence type="ECO:0000313" key="9">
    <source>
        <dbReference type="Proteomes" id="UP000524246"/>
    </source>
</evidence>
<keyword evidence="3" id="KW-0862">Zinc</keyword>
<feature type="compositionally biased region" description="Acidic residues" evidence="5">
    <location>
        <begin position="125"/>
        <end position="140"/>
    </location>
</feature>